<dbReference type="PANTHER" id="PTHR10052">
    <property type="entry name" value="60S RIBOSOMAL PROTEIN L18A"/>
    <property type="match status" value="1"/>
</dbReference>
<dbReference type="GO" id="GO:1990904">
    <property type="term" value="C:ribonucleoprotein complex"/>
    <property type="evidence" value="ECO:0007669"/>
    <property type="project" value="UniProtKB-KW"/>
</dbReference>
<evidence type="ECO:0000256" key="1">
    <source>
        <dbReference type="ARBA" id="ARBA00009362"/>
    </source>
</evidence>
<evidence type="ECO:0000256" key="2">
    <source>
        <dbReference type="ARBA" id="ARBA00022980"/>
    </source>
</evidence>
<feature type="region of interest" description="Disordered" evidence="4">
    <location>
        <begin position="111"/>
        <end position="145"/>
    </location>
</feature>
<accession>A0A7R7ZK61</accession>
<dbReference type="GO" id="GO:0005840">
    <property type="term" value="C:ribosome"/>
    <property type="evidence" value="ECO:0007669"/>
    <property type="project" value="UniProtKB-KW"/>
</dbReference>
<dbReference type="GO" id="GO:0003735">
    <property type="term" value="F:structural constituent of ribosome"/>
    <property type="evidence" value="ECO:0007669"/>
    <property type="project" value="InterPro"/>
</dbReference>
<keyword evidence="3" id="KW-0687">Ribonucleoprotein</keyword>
<comment type="similarity">
    <text evidence="1">Belongs to the eukaryotic ribosomal protein eL20 family.</text>
</comment>
<dbReference type="SUPFAM" id="SSF160374">
    <property type="entry name" value="RplX-like"/>
    <property type="match status" value="1"/>
</dbReference>
<dbReference type="GO" id="GO:0006412">
    <property type="term" value="P:translation"/>
    <property type="evidence" value="ECO:0007669"/>
    <property type="project" value="InterPro"/>
</dbReference>
<evidence type="ECO:0000313" key="7">
    <source>
        <dbReference type="Proteomes" id="UP000637239"/>
    </source>
</evidence>
<sequence>MRIFAPNPVVAKSRFWYFLTQLRKVKKANGEIVSLNVIAEKRPTKVKNFGIWLRYDSRSGTHNMYKEFREMSRTDAVEALYQDMAARHRARFGSISVCILSDSLIPNPLSNPLSQYRSSRSSRSTTPRTSAAPTSSSSSPRTSSSLCLTALPSLLARRSSPTRGHLPSHKCDVRGFGSRSVWMNNNDTAIACNEDIKHAENTACIYHSENGKDGFDVTLVLCSDGFSSLYHKKQNLGFLFSVHDFSRPWCIQCLNDDVAFFLFSSISRE</sequence>
<feature type="domain" description="Large ribosomal subunit protein eL20" evidence="5">
    <location>
        <begin position="50"/>
        <end position="97"/>
    </location>
</feature>
<dbReference type="InterPro" id="IPR021138">
    <property type="entry name" value="Ribosomal_eL20_eukaryotes"/>
</dbReference>
<evidence type="ECO:0000256" key="3">
    <source>
        <dbReference type="ARBA" id="ARBA00023274"/>
    </source>
</evidence>
<proteinExistence type="inferred from homology"/>
<dbReference type="KEGG" id="ache:ACHE_11646A"/>
<dbReference type="AlphaFoldDB" id="A0A7R7ZK61"/>
<dbReference type="Proteomes" id="UP000637239">
    <property type="component" value="Chromosome 1"/>
</dbReference>
<organism evidence="6 7">
    <name type="scientific">Aspergillus chevalieri</name>
    <name type="common">Eurotium chevalieri</name>
    <dbReference type="NCBI Taxonomy" id="182096"/>
    <lineage>
        <taxon>Eukaryota</taxon>
        <taxon>Fungi</taxon>
        <taxon>Dikarya</taxon>
        <taxon>Ascomycota</taxon>
        <taxon>Pezizomycotina</taxon>
        <taxon>Eurotiomycetes</taxon>
        <taxon>Eurotiomycetidae</taxon>
        <taxon>Eurotiales</taxon>
        <taxon>Aspergillaceae</taxon>
        <taxon>Aspergillus</taxon>
        <taxon>Aspergillus subgen. Aspergillus</taxon>
    </lineage>
</organism>
<evidence type="ECO:0000313" key="6">
    <source>
        <dbReference type="EMBL" id="BCR84244.1"/>
    </source>
</evidence>
<keyword evidence="2 6" id="KW-0689">Ribosomal protein</keyword>
<protein>
    <submittedName>
        <fullName evidence="6">60S ribosomal protein L20</fullName>
    </submittedName>
</protein>
<reference evidence="6" key="1">
    <citation type="submission" date="2021-01" db="EMBL/GenBank/DDBJ databases">
        <authorList>
            <consortium name="Aspergillus chevalieri M1 genome sequencing consortium"/>
            <person name="Kazuki M."/>
            <person name="Futagami T."/>
        </authorList>
    </citation>
    <scope>NUCLEOTIDE SEQUENCE</scope>
    <source>
        <strain evidence="6">M1</strain>
    </source>
</reference>
<dbReference type="RefSeq" id="XP_043132766.1">
    <property type="nucleotide sequence ID" value="XM_043276238.1"/>
</dbReference>
<feature type="compositionally biased region" description="Low complexity" evidence="4">
    <location>
        <begin position="117"/>
        <end position="145"/>
    </location>
</feature>
<dbReference type="Gene3D" id="3.10.20.10">
    <property type="match status" value="2"/>
</dbReference>
<name>A0A7R7ZK61_ASPCH</name>
<evidence type="ECO:0000256" key="4">
    <source>
        <dbReference type="SAM" id="MobiDB-lite"/>
    </source>
</evidence>
<dbReference type="EMBL" id="AP024416">
    <property type="protein sequence ID" value="BCR84244.1"/>
    <property type="molecule type" value="Genomic_DNA"/>
</dbReference>
<gene>
    <name evidence="6" type="primary">RPL20</name>
    <name evidence="6" type="ORF">ACHE_11646A</name>
</gene>
<dbReference type="GeneID" id="66978603"/>
<keyword evidence="7" id="KW-1185">Reference proteome</keyword>
<dbReference type="InterPro" id="IPR023573">
    <property type="entry name" value="Ribosomal_eL20_dom"/>
</dbReference>
<reference evidence="6" key="2">
    <citation type="submission" date="2021-02" db="EMBL/GenBank/DDBJ databases">
        <title>Aspergillus chevalieri M1 genome sequence.</title>
        <authorList>
            <person name="Kadooka C."/>
            <person name="Mori K."/>
            <person name="Futagami T."/>
        </authorList>
    </citation>
    <scope>NUCLEOTIDE SEQUENCE</scope>
    <source>
        <strain evidence="6">M1</strain>
    </source>
</reference>
<evidence type="ECO:0000259" key="5">
    <source>
        <dbReference type="Pfam" id="PF01775"/>
    </source>
</evidence>
<dbReference type="Pfam" id="PF01775">
    <property type="entry name" value="Ribosomal_L18A"/>
    <property type="match status" value="1"/>
</dbReference>
<dbReference type="FunFam" id="3.10.20.10:FF:000001">
    <property type="entry name" value="60S ribosomal protein L18a"/>
    <property type="match status" value="1"/>
</dbReference>